<evidence type="ECO:0000256" key="5">
    <source>
        <dbReference type="PROSITE-ProRule" id="PRU00207"/>
    </source>
</evidence>
<evidence type="ECO:0000256" key="4">
    <source>
        <dbReference type="ARBA" id="ARBA00022833"/>
    </source>
</evidence>
<dbReference type="VEuPathDB" id="FungiDB:RhiirFUN_019401"/>
<feature type="domain" description="TRAF-type" evidence="7">
    <location>
        <begin position="173"/>
        <end position="233"/>
    </location>
</feature>
<dbReference type="InterPro" id="IPR001293">
    <property type="entry name" value="Znf_TRAF"/>
</dbReference>
<dbReference type="SUPFAM" id="SSF52047">
    <property type="entry name" value="RNI-like"/>
    <property type="match status" value="1"/>
</dbReference>
<name>A0A2I1FV73_9GLOM</name>
<evidence type="ECO:0000313" key="9">
    <source>
        <dbReference type="Proteomes" id="UP000234323"/>
    </source>
</evidence>
<dbReference type="AlphaFoldDB" id="A0A2I1FV73"/>
<evidence type="ECO:0000256" key="3">
    <source>
        <dbReference type="ARBA" id="ARBA00022771"/>
    </source>
</evidence>
<dbReference type="InterPro" id="IPR001611">
    <property type="entry name" value="Leu-rich_rpt"/>
</dbReference>
<feature type="domain" description="TRAF-type" evidence="7">
    <location>
        <begin position="113"/>
        <end position="165"/>
    </location>
</feature>
<feature type="domain" description="RING-type" evidence="6">
    <location>
        <begin position="31"/>
        <end position="70"/>
    </location>
</feature>
<keyword evidence="9" id="KW-1185">Reference proteome</keyword>
<gene>
    <name evidence="8" type="ORF">RhiirA4_537142</name>
</gene>
<dbReference type="PROSITE" id="PS50145">
    <property type="entry name" value="ZF_TRAF"/>
    <property type="match status" value="2"/>
</dbReference>
<feature type="zinc finger region" description="TRAF-type" evidence="5">
    <location>
        <begin position="173"/>
        <end position="233"/>
    </location>
</feature>
<evidence type="ECO:0000256" key="2">
    <source>
        <dbReference type="ARBA" id="ARBA00022737"/>
    </source>
</evidence>
<dbReference type="OrthoDB" id="2438322at2759"/>
<dbReference type="SUPFAM" id="SSF57850">
    <property type="entry name" value="RING/U-box"/>
    <property type="match status" value="1"/>
</dbReference>
<dbReference type="InterPro" id="IPR013083">
    <property type="entry name" value="Znf_RING/FYVE/PHD"/>
</dbReference>
<reference evidence="8 9" key="1">
    <citation type="submission" date="2015-10" db="EMBL/GenBank/DDBJ databases">
        <title>Genome analyses suggest a sexual origin of heterokaryosis in a supposedly ancient asexual fungus.</title>
        <authorList>
            <person name="Ropars J."/>
            <person name="Sedzielewska K."/>
            <person name="Noel J."/>
            <person name="Charron P."/>
            <person name="Farinelli L."/>
            <person name="Marton T."/>
            <person name="Kruger M."/>
            <person name="Pelin A."/>
            <person name="Brachmann A."/>
            <person name="Corradi N."/>
        </authorList>
    </citation>
    <scope>NUCLEOTIDE SEQUENCE [LARGE SCALE GENOMIC DNA]</scope>
    <source>
        <strain evidence="8 9">A4</strain>
    </source>
</reference>
<dbReference type="InterPro" id="IPR017907">
    <property type="entry name" value="Znf_RING_CS"/>
</dbReference>
<evidence type="ECO:0000256" key="1">
    <source>
        <dbReference type="ARBA" id="ARBA00022723"/>
    </source>
</evidence>
<proteinExistence type="predicted"/>
<dbReference type="PANTHER" id="PTHR24111:SF0">
    <property type="entry name" value="LEUCINE-RICH REPEAT-CONTAINING PROTEIN"/>
    <property type="match status" value="1"/>
</dbReference>
<dbReference type="Gene3D" id="3.30.40.10">
    <property type="entry name" value="Zinc/RING finger domain, C3HC4 (zinc finger)"/>
    <property type="match status" value="3"/>
</dbReference>
<dbReference type="SMART" id="SM00184">
    <property type="entry name" value="RING"/>
    <property type="match status" value="1"/>
</dbReference>
<dbReference type="InterPro" id="IPR001841">
    <property type="entry name" value="Znf_RING"/>
</dbReference>
<dbReference type="PROSITE" id="PS50089">
    <property type="entry name" value="ZF_RING_2"/>
    <property type="match status" value="1"/>
</dbReference>
<dbReference type="GO" id="GO:0008270">
    <property type="term" value="F:zinc ion binding"/>
    <property type="evidence" value="ECO:0007669"/>
    <property type="project" value="UniProtKB-KW"/>
</dbReference>
<evidence type="ECO:0000259" key="6">
    <source>
        <dbReference type="PROSITE" id="PS50089"/>
    </source>
</evidence>
<comment type="caution">
    <text evidence="8">The sequence shown here is derived from an EMBL/GenBank/DDBJ whole genome shotgun (WGS) entry which is preliminary data.</text>
</comment>
<dbReference type="InterPro" id="IPR032675">
    <property type="entry name" value="LRR_dom_sf"/>
</dbReference>
<dbReference type="VEuPathDB" id="FungiDB:RhiirA1_386984"/>
<keyword evidence="1 5" id="KW-0479">Metal-binding</keyword>
<dbReference type="InterPro" id="IPR052201">
    <property type="entry name" value="LRR-containing_regulator"/>
</dbReference>
<sequence length="601" mass="68856">MSRPKRPSIVNVTREDFKYVDPDSVNEDLFCSICHDVFDTVKRIRRCKHEFCYACILQALAQNKSCPICRANCTENDLQSSTRVQNDLEQLLVYCNLSPDCDWKGTRQDLRFHLKIDCQFVPVNCNEHENHPDCKLVFKRKEIDKHREECNYKMTSCPLNCKRKFYDLEALESHVKVECINRPIACPTCNQPLLYHELKDHDFVCLKKIINCPHKNILGSFGGCSEEFERKDLYEHLKSCKIEPFKEAFRGINMHMMTLERKIELLQISYKEELDKLSTLKLHSEDVTTAGQIRNILKYNPAIRSLHLLEFQPGTKWQYITEVLHSNDIISTVSLKGSEIEKVGAVLLAKALKHNNFIHTLILSDNNIGDQGIEYLSKSLEISKTIKVIDLAGNNFGDKGMELLCRALESNNSIESIDLSWNNFRTKGIESLSKVLERSRCKILNLDLSNNDIGYKGIESLAKGLGLNRSIRTLNLDHTKVGNKGIEYLSKSLEKNFTLEKLILADNHIDDRGAEFLSYALLVNQTLHTLDLEENSISDIGTDLMIKSMNKSALIAFSGGNYVDYGNMIRTIFLRKNSTTREGLRNSTKGIQFVRVVTERE</sequence>
<accession>A0A2I1FV73</accession>
<organism evidence="8 9">
    <name type="scientific">Rhizophagus irregularis</name>
    <dbReference type="NCBI Taxonomy" id="588596"/>
    <lineage>
        <taxon>Eukaryota</taxon>
        <taxon>Fungi</taxon>
        <taxon>Fungi incertae sedis</taxon>
        <taxon>Mucoromycota</taxon>
        <taxon>Glomeromycotina</taxon>
        <taxon>Glomeromycetes</taxon>
        <taxon>Glomerales</taxon>
        <taxon>Glomeraceae</taxon>
        <taxon>Rhizophagus</taxon>
    </lineage>
</organism>
<feature type="zinc finger region" description="TRAF-type" evidence="5">
    <location>
        <begin position="113"/>
        <end position="165"/>
    </location>
</feature>
<evidence type="ECO:0000313" key="8">
    <source>
        <dbReference type="EMBL" id="PKY38270.1"/>
    </source>
</evidence>
<dbReference type="Gene3D" id="3.80.10.10">
    <property type="entry name" value="Ribonuclease Inhibitor"/>
    <property type="match status" value="2"/>
</dbReference>
<protein>
    <submittedName>
        <fullName evidence="8">RNI-like protein</fullName>
    </submittedName>
</protein>
<dbReference type="Proteomes" id="UP000234323">
    <property type="component" value="Unassembled WGS sequence"/>
</dbReference>
<dbReference type="SUPFAM" id="SSF49599">
    <property type="entry name" value="TRAF domain-like"/>
    <property type="match status" value="2"/>
</dbReference>
<dbReference type="PANTHER" id="PTHR24111">
    <property type="entry name" value="LEUCINE-RICH REPEAT-CONTAINING PROTEIN 34"/>
    <property type="match status" value="1"/>
</dbReference>
<dbReference type="EMBL" id="LLXI01000023">
    <property type="protein sequence ID" value="PKY38270.1"/>
    <property type="molecule type" value="Genomic_DNA"/>
</dbReference>
<keyword evidence="2" id="KW-0677">Repeat</keyword>
<dbReference type="PROSITE" id="PS00518">
    <property type="entry name" value="ZF_RING_1"/>
    <property type="match status" value="1"/>
</dbReference>
<dbReference type="SMART" id="SM00368">
    <property type="entry name" value="LRR_RI"/>
    <property type="match status" value="8"/>
</dbReference>
<keyword evidence="4 5" id="KW-0862">Zinc</keyword>
<evidence type="ECO:0000259" key="7">
    <source>
        <dbReference type="PROSITE" id="PS50145"/>
    </source>
</evidence>
<dbReference type="Pfam" id="PF13923">
    <property type="entry name" value="zf-C3HC4_2"/>
    <property type="match status" value="1"/>
</dbReference>
<keyword evidence="3 5" id="KW-0863">Zinc-finger</keyword>
<dbReference type="VEuPathDB" id="FungiDB:FUN_017970"/>
<dbReference type="Pfam" id="PF13516">
    <property type="entry name" value="LRR_6"/>
    <property type="match status" value="7"/>
</dbReference>